<evidence type="ECO:0000313" key="2">
    <source>
        <dbReference type="Proteomes" id="UP001596383"/>
    </source>
</evidence>
<dbReference type="Pfam" id="PF10025">
    <property type="entry name" value="DUF2267"/>
    <property type="match status" value="1"/>
</dbReference>
<dbReference type="RefSeq" id="WP_273742337.1">
    <property type="nucleotide sequence ID" value="NZ_JAQIVI010000805.1"/>
</dbReference>
<accession>A0ABD5T1D8</accession>
<reference evidence="1 2" key="1">
    <citation type="journal article" date="2019" name="Int. J. Syst. Evol. Microbiol.">
        <title>The Global Catalogue of Microorganisms (GCM) 10K type strain sequencing project: providing services to taxonomists for standard genome sequencing and annotation.</title>
        <authorList>
            <consortium name="The Broad Institute Genomics Platform"/>
            <consortium name="The Broad Institute Genome Sequencing Center for Infectious Disease"/>
            <person name="Wu L."/>
            <person name="Ma J."/>
        </authorList>
    </citation>
    <scope>NUCLEOTIDE SEQUENCE [LARGE SCALE GENOMIC DNA]</scope>
    <source>
        <strain evidence="1 2">LMG 29247</strain>
    </source>
</reference>
<sequence length="132" mass="14459">MERHDFYRSVEQQATLGDEADARDATQAVLSALGERLDETRSQRLDGDLPAEIGDHLAEGPSGRALSYDEFLSSVAERSDRADVGDPERLSQAVLGTLLEHVDEDEADGLRDRLEEFDYDAIVPESGPGARS</sequence>
<dbReference type="AlphaFoldDB" id="A0ABD5T1D8"/>
<dbReference type="Proteomes" id="UP001596383">
    <property type="component" value="Unassembled WGS sequence"/>
</dbReference>
<keyword evidence="2" id="KW-1185">Reference proteome</keyword>
<dbReference type="InterPro" id="IPR018727">
    <property type="entry name" value="DUF2267"/>
</dbReference>
<evidence type="ECO:0000313" key="1">
    <source>
        <dbReference type="EMBL" id="MFC6769722.1"/>
    </source>
</evidence>
<gene>
    <name evidence="1" type="ORF">ACFQE6_33180</name>
</gene>
<dbReference type="EMBL" id="JBHSWV010000805">
    <property type="protein sequence ID" value="MFC6769722.1"/>
    <property type="molecule type" value="Genomic_DNA"/>
</dbReference>
<proteinExistence type="predicted"/>
<name>A0ABD5T1D8_9EURY</name>
<comment type="caution">
    <text evidence="1">The sequence shown here is derived from an EMBL/GenBank/DDBJ whole genome shotgun (WGS) entry which is preliminary data.</text>
</comment>
<dbReference type="Gene3D" id="1.10.490.110">
    <property type="entry name" value="Uncharacterized conserved protein DUF2267"/>
    <property type="match status" value="1"/>
</dbReference>
<dbReference type="InterPro" id="IPR038282">
    <property type="entry name" value="DUF2267_sf"/>
</dbReference>
<protein>
    <submittedName>
        <fullName evidence="1">DUF2267 domain-containing protein</fullName>
    </submittedName>
</protein>
<organism evidence="1 2">
    <name type="scientific">Natrinema soli</name>
    <dbReference type="NCBI Taxonomy" id="1930624"/>
    <lineage>
        <taxon>Archaea</taxon>
        <taxon>Methanobacteriati</taxon>
        <taxon>Methanobacteriota</taxon>
        <taxon>Stenosarchaea group</taxon>
        <taxon>Halobacteria</taxon>
        <taxon>Halobacteriales</taxon>
        <taxon>Natrialbaceae</taxon>
        <taxon>Natrinema</taxon>
    </lineage>
</organism>